<dbReference type="PANTHER" id="PTHR42928:SF5">
    <property type="entry name" value="BLR1237 PROTEIN"/>
    <property type="match status" value="1"/>
</dbReference>
<sequence>MPTTLSRRAVTLAIAAAAMPGIAPAVAQTDDWPKQPIKFIVPFPPGGTVDPVARILQKQITDATGWNIIVDNRPGAGGSIGTAAAAKSPADGYTWVVVFDTHAVNPSLLPNMTFDTLKDLAPVMLVGTSPMAVVTPPGRPFKTFGDVVTAAKAKPDTITYGSIGNGSLGHLTLTLVQQAGDFRIVHVPYKGGGPMTQDVVAGQIDLAIGTVALLTPQIQAGKVRALAVTGDKRSPVLPEVPSLAEQGFPNFSALAWWGVLAPTGTPKAIQDRMHAELAKALAQPAVRKQLGEQLGMDLVASTPAQFNTFLSEQVARWGKVVKDNNIKPD</sequence>
<dbReference type="PANTHER" id="PTHR42928">
    <property type="entry name" value="TRICARBOXYLATE-BINDING PROTEIN"/>
    <property type="match status" value="1"/>
</dbReference>
<proteinExistence type="inferred from homology"/>
<dbReference type="Proteomes" id="UP000321638">
    <property type="component" value="Unassembled WGS sequence"/>
</dbReference>
<name>A0A5C8PNL4_9HYPH</name>
<evidence type="ECO:0000256" key="2">
    <source>
        <dbReference type="SAM" id="SignalP"/>
    </source>
</evidence>
<keyword evidence="2" id="KW-0732">Signal</keyword>
<comment type="caution">
    <text evidence="3">The sequence shown here is derived from an EMBL/GenBank/DDBJ whole genome shotgun (WGS) entry which is preliminary data.</text>
</comment>
<dbReference type="RefSeq" id="WP_147847292.1">
    <property type="nucleotide sequence ID" value="NZ_VDUZ01000012.1"/>
</dbReference>
<dbReference type="Gene3D" id="3.40.190.150">
    <property type="entry name" value="Bordetella uptake gene, domain 1"/>
    <property type="match status" value="1"/>
</dbReference>
<feature type="chain" id="PRO_5022685440" evidence="2">
    <location>
        <begin position="28"/>
        <end position="329"/>
    </location>
</feature>
<dbReference type="AlphaFoldDB" id="A0A5C8PNL4"/>
<evidence type="ECO:0000256" key="1">
    <source>
        <dbReference type="ARBA" id="ARBA00006987"/>
    </source>
</evidence>
<feature type="signal peptide" evidence="2">
    <location>
        <begin position="1"/>
        <end position="27"/>
    </location>
</feature>
<evidence type="ECO:0000313" key="4">
    <source>
        <dbReference type="Proteomes" id="UP000321638"/>
    </source>
</evidence>
<comment type="similarity">
    <text evidence="1">Belongs to the UPF0065 (bug) family.</text>
</comment>
<dbReference type="SUPFAM" id="SSF53850">
    <property type="entry name" value="Periplasmic binding protein-like II"/>
    <property type="match status" value="1"/>
</dbReference>
<dbReference type="Gene3D" id="3.40.190.10">
    <property type="entry name" value="Periplasmic binding protein-like II"/>
    <property type="match status" value="1"/>
</dbReference>
<dbReference type="CDD" id="cd13578">
    <property type="entry name" value="PBP2_Bug27"/>
    <property type="match status" value="1"/>
</dbReference>
<reference evidence="3 4" key="1">
    <citation type="submission" date="2019-06" db="EMBL/GenBank/DDBJ databases">
        <title>New taxonomy in bacterial strain CC-CFT640, isolated from vineyard.</title>
        <authorList>
            <person name="Lin S.-Y."/>
            <person name="Tsai C.-F."/>
            <person name="Young C.-C."/>
        </authorList>
    </citation>
    <scope>NUCLEOTIDE SEQUENCE [LARGE SCALE GENOMIC DNA]</scope>
    <source>
        <strain evidence="3 4">CC-CFT640</strain>
    </source>
</reference>
<dbReference type="OrthoDB" id="8251536at2"/>
<dbReference type="Pfam" id="PF03401">
    <property type="entry name" value="TctC"/>
    <property type="match status" value="1"/>
</dbReference>
<dbReference type="InterPro" id="IPR005064">
    <property type="entry name" value="BUG"/>
</dbReference>
<keyword evidence="4" id="KW-1185">Reference proteome</keyword>
<evidence type="ECO:0000313" key="3">
    <source>
        <dbReference type="EMBL" id="TXL75931.1"/>
    </source>
</evidence>
<organism evidence="3 4">
    <name type="scientific">Vineibacter terrae</name>
    <dbReference type="NCBI Taxonomy" id="2586908"/>
    <lineage>
        <taxon>Bacteria</taxon>
        <taxon>Pseudomonadati</taxon>
        <taxon>Pseudomonadota</taxon>
        <taxon>Alphaproteobacteria</taxon>
        <taxon>Hyphomicrobiales</taxon>
        <taxon>Vineibacter</taxon>
    </lineage>
</organism>
<dbReference type="PIRSF" id="PIRSF017082">
    <property type="entry name" value="YflP"/>
    <property type="match status" value="1"/>
</dbReference>
<gene>
    <name evidence="3" type="ORF">FHP25_12600</name>
</gene>
<protein>
    <submittedName>
        <fullName evidence="3">Tripartite tricarboxylate transporter substrate binding protein</fullName>
    </submittedName>
</protein>
<accession>A0A5C8PNL4</accession>
<dbReference type="EMBL" id="VDUZ01000012">
    <property type="protein sequence ID" value="TXL75931.1"/>
    <property type="molecule type" value="Genomic_DNA"/>
</dbReference>
<dbReference type="InterPro" id="IPR042100">
    <property type="entry name" value="Bug_dom1"/>
</dbReference>